<dbReference type="AlphaFoldDB" id="D3BHR6"/>
<protein>
    <submittedName>
        <fullName evidence="1">Uncharacterized protein</fullName>
    </submittedName>
</protein>
<evidence type="ECO:0000313" key="1">
    <source>
        <dbReference type="EMBL" id="EFA78816.1"/>
    </source>
</evidence>
<dbReference type="Proteomes" id="UP000001396">
    <property type="component" value="Unassembled WGS sequence"/>
</dbReference>
<name>D3BHR6_HETP5</name>
<dbReference type="GeneID" id="31363760"/>
<dbReference type="InterPro" id="IPR011043">
    <property type="entry name" value="Gal_Oxase/kelch_b-propeller"/>
</dbReference>
<keyword evidence="2" id="KW-1185">Reference proteome</keyword>
<dbReference type="SUPFAM" id="SSF50965">
    <property type="entry name" value="Galactose oxidase, central domain"/>
    <property type="match status" value="1"/>
</dbReference>
<organism evidence="1 2">
    <name type="scientific">Heterostelium pallidum (strain ATCC 26659 / Pp 5 / PN500)</name>
    <name type="common">Cellular slime mold</name>
    <name type="synonym">Polysphondylium pallidum</name>
    <dbReference type="NCBI Taxonomy" id="670386"/>
    <lineage>
        <taxon>Eukaryota</taxon>
        <taxon>Amoebozoa</taxon>
        <taxon>Evosea</taxon>
        <taxon>Eumycetozoa</taxon>
        <taxon>Dictyostelia</taxon>
        <taxon>Acytosteliales</taxon>
        <taxon>Acytosteliaceae</taxon>
        <taxon>Heterostelium</taxon>
    </lineage>
</organism>
<accession>D3BHR6</accession>
<dbReference type="EMBL" id="ADBJ01000037">
    <property type="protein sequence ID" value="EFA78816.1"/>
    <property type="molecule type" value="Genomic_DNA"/>
</dbReference>
<evidence type="ECO:0000313" key="2">
    <source>
        <dbReference type="Proteomes" id="UP000001396"/>
    </source>
</evidence>
<sequence>MKFSIKSKSVEHCGEIEGIEGDYCISVCYDGQDHIYLINGVNALYIAYHSIKKKYHPINIASFSACHDSNGTFYIYDQNHKRFIKYNVEEREVTELNAIPSKNDNALLMYHRESSISSFIYSFGGAKYGNFKYSIEEEQWEPFLKDDKYDRYVLSNATIEKFNHRWHRDLRGSIITRFYRRNNKKYINRNRYSRRKSNEKDWPVSSTLSYALSSIYLTHDKKCLLVGAMNSSIQLLEKNCYSKIYEFVV</sequence>
<dbReference type="RefSeq" id="XP_020430940.1">
    <property type="nucleotide sequence ID" value="XM_020579101.1"/>
</dbReference>
<reference evidence="1 2" key="1">
    <citation type="journal article" date="2011" name="Genome Res.">
        <title>Phylogeny-wide analysis of social amoeba genomes highlights ancient origins for complex intercellular communication.</title>
        <authorList>
            <person name="Heidel A.J."/>
            <person name="Lawal H.M."/>
            <person name="Felder M."/>
            <person name="Schilde C."/>
            <person name="Helps N.R."/>
            <person name="Tunggal B."/>
            <person name="Rivero F."/>
            <person name="John U."/>
            <person name="Schleicher M."/>
            <person name="Eichinger L."/>
            <person name="Platzer M."/>
            <person name="Noegel A.A."/>
            <person name="Schaap P."/>
            <person name="Gloeckner G."/>
        </authorList>
    </citation>
    <scope>NUCLEOTIDE SEQUENCE [LARGE SCALE GENOMIC DNA]</scope>
    <source>
        <strain evidence="2">ATCC 26659 / Pp 5 / PN500</strain>
    </source>
</reference>
<gene>
    <name evidence="1" type="ORF">PPL_08280</name>
</gene>
<comment type="caution">
    <text evidence="1">The sequence shown here is derived from an EMBL/GenBank/DDBJ whole genome shotgun (WGS) entry which is preliminary data.</text>
</comment>
<dbReference type="InParanoid" id="D3BHR6"/>
<proteinExistence type="predicted"/>